<keyword evidence="4" id="KW-0804">Transcription</keyword>
<dbReference type="GO" id="GO:0000978">
    <property type="term" value="F:RNA polymerase II cis-regulatory region sequence-specific DNA binding"/>
    <property type="evidence" value="ECO:0007669"/>
    <property type="project" value="TreeGrafter"/>
</dbReference>
<dbReference type="Gene3D" id="3.40.1810.10">
    <property type="entry name" value="Transcription factor, MADS-box"/>
    <property type="match status" value="1"/>
</dbReference>
<dbReference type="GO" id="GO:0000981">
    <property type="term" value="F:DNA-binding transcription factor activity, RNA polymerase II-specific"/>
    <property type="evidence" value="ECO:0007669"/>
    <property type="project" value="TreeGrafter"/>
</dbReference>
<accession>A0AAN8U5Y3</accession>
<dbReference type="PRINTS" id="PR00404">
    <property type="entry name" value="MADSDOMAIN"/>
</dbReference>
<dbReference type="EMBL" id="JBANQN010000002">
    <property type="protein sequence ID" value="KAK6796427.1"/>
    <property type="molecule type" value="Genomic_DNA"/>
</dbReference>
<dbReference type="InterPro" id="IPR036879">
    <property type="entry name" value="TF_MADSbox_sf"/>
</dbReference>
<proteinExistence type="predicted"/>
<dbReference type="InterPro" id="IPR002100">
    <property type="entry name" value="TF_MADSbox"/>
</dbReference>
<keyword evidence="8" id="KW-1185">Reference proteome</keyword>
<dbReference type="Pfam" id="PF00319">
    <property type="entry name" value="SRF-TF"/>
    <property type="match status" value="1"/>
</dbReference>
<dbReference type="GO" id="GO:0005634">
    <property type="term" value="C:nucleus"/>
    <property type="evidence" value="ECO:0007669"/>
    <property type="project" value="UniProtKB-SubCell"/>
</dbReference>
<evidence type="ECO:0000313" key="8">
    <source>
        <dbReference type="Proteomes" id="UP001371456"/>
    </source>
</evidence>
<feature type="domain" description="MADS-box" evidence="6">
    <location>
        <begin position="7"/>
        <end position="67"/>
    </location>
</feature>
<evidence type="ECO:0000256" key="4">
    <source>
        <dbReference type="ARBA" id="ARBA00023163"/>
    </source>
</evidence>
<keyword evidence="2" id="KW-0805">Transcription regulation</keyword>
<dbReference type="AlphaFoldDB" id="A0AAN8U5Y3"/>
<sequence length="177" mass="20533">MENEINKGRQKIEMKFIESERARTVSFSKRKKTLFEDAKKFATQTGADVGVMLFSPGGKPCSYGSTSIEEIIENFLKVKLEDRQRDYAEGKSNGFEALEDLHKELQTCNEKEKKRILMHKILHPNSEIPQDKDMEEQKLALKLRVEKIKKETQNSIMVEHLKFDLNVAPELEDEEES</sequence>
<dbReference type="PANTHER" id="PTHR11945:SF535">
    <property type="entry name" value="AGAMOUS-LIKE MADS-BOX PROTEIN AGL29"/>
    <property type="match status" value="1"/>
</dbReference>
<dbReference type="SUPFAM" id="SSF55455">
    <property type="entry name" value="SRF-like"/>
    <property type="match status" value="1"/>
</dbReference>
<evidence type="ECO:0000313" key="7">
    <source>
        <dbReference type="EMBL" id="KAK6796427.1"/>
    </source>
</evidence>
<protein>
    <recommendedName>
        <fullName evidence="6">MADS-box domain-containing protein</fullName>
    </recommendedName>
</protein>
<comment type="caution">
    <text evidence="7">The sequence shown here is derived from an EMBL/GenBank/DDBJ whole genome shotgun (WGS) entry which is preliminary data.</text>
</comment>
<comment type="subcellular location">
    <subcellularLocation>
        <location evidence="1">Nucleus</location>
    </subcellularLocation>
</comment>
<dbReference type="Proteomes" id="UP001371456">
    <property type="component" value="Unassembled WGS sequence"/>
</dbReference>
<dbReference type="PROSITE" id="PS50066">
    <property type="entry name" value="MADS_BOX_2"/>
    <property type="match status" value="1"/>
</dbReference>
<evidence type="ECO:0000256" key="2">
    <source>
        <dbReference type="ARBA" id="ARBA00023015"/>
    </source>
</evidence>
<dbReference type="PANTHER" id="PTHR11945">
    <property type="entry name" value="MADS BOX PROTEIN"/>
    <property type="match status" value="1"/>
</dbReference>
<name>A0AAN8U5Y3_SOLBU</name>
<evidence type="ECO:0000259" key="6">
    <source>
        <dbReference type="PROSITE" id="PS50066"/>
    </source>
</evidence>
<reference evidence="7 8" key="1">
    <citation type="submission" date="2024-02" db="EMBL/GenBank/DDBJ databases">
        <title>de novo genome assembly of Solanum bulbocastanum strain 11H21.</title>
        <authorList>
            <person name="Hosaka A.J."/>
        </authorList>
    </citation>
    <scope>NUCLEOTIDE SEQUENCE [LARGE SCALE GENOMIC DNA]</scope>
    <source>
        <tissue evidence="7">Young leaves</tissue>
    </source>
</reference>
<gene>
    <name evidence="7" type="ORF">RDI58_004128</name>
</gene>
<keyword evidence="5" id="KW-0539">Nucleus</keyword>
<dbReference type="GO" id="GO:0046983">
    <property type="term" value="F:protein dimerization activity"/>
    <property type="evidence" value="ECO:0007669"/>
    <property type="project" value="InterPro"/>
</dbReference>
<dbReference type="SMART" id="SM00432">
    <property type="entry name" value="MADS"/>
    <property type="match status" value="1"/>
</dbReference>
<keyword evidence="3" id="KW-0238">DNA-binding</keyword>
<organism evidence="7 8">
    <name type="scientific">Solanum bulbocastanum</name>
    <name type="common">Wild potato</name>
    <dbReference type="NCBI Taxonomy" id="147425"/>
    <lineage>
        <taxon>Eukaryota</taxon>
        <taxon>Viridiplantae</taxon>
        <taxon>Streptophyta</taxon>
        <taxon>Embryophyta</taxon>
        <taxon>Tracheophyta</taxon>
        <taxon>Spermatophyta</taxon>
        <taxon>Magnoliopsida</taxon>
        <taxon>eudicotyledons</taxon>
        <taxon>Gunneridae</taxon>
        <taxon>Pentapetalae</taxon>
        <taxon>asterids</taxon>
        <taxon>lamiids</taxon>
        <taxon>Solanales</taxon>
        <taxon>Solanaceae</taxon>
        <taxon>Solanoideae</taxon>
        <taxon>Solaneae</taxon>
        <taxon>Solanum</taxon>
    </lineage>
</organism>
<evidence type="ECO:0000256" key="3">
    <source>
        <dbReference type="ARBA" id="ARBA00023125"/>
    </source>
</evidence>
<evidence type="ECO:0000256" key="5">
    <source>
        <dbReference type="ARBA" id="ARBA00023242"/>
    </source>
</evidence>
<evidence type="ECO:0000256" key="1">
    <source>
        <dbReference type="ARBA" id="ARBA00004123"/>
    </source>
</evidence>